<name>A0A0R3WHF7_TAEAS</name>
<reference evidence="3" key="1">
    <citation type="submission" date="2017-02" db="UniProtKB">
        <authorList>
            <consortium name="WormBaseParasite"/>
        </authorList>
    </citation>
    <scope>IDENTIFICATION</scope>
</reference>
<keyword evidence="2" id="KW-1185">Reference proteome</keyword>
<protein>
    <submittedName>
        <fullName evidence="3">Acyl-CoA dehydrogenase</fullName>
    </submittedName>
</protein>
<dbReference type="WBParaSite" id="TASK_0001030001-mRNA-1">
    <property type="protein sequence ID" value="TASK_0001030001-mRNA-1"/>
    <property type="gene ID" value="TASK_0001030001"/>
</dbReference>
<gene>
    <name evidence="1" type="ORF">TASK_LOCUS10301</name>
</gene>
<accession>A0A0R3WHF7</accession>
<evidence type="ECO:0000313" key="1">
    <source>
        <dbReference type="EMBL" id="VDK51364.1"/>
    </source>
</evidence>
<dbReference type="EMBL" id="UYRS01022358">
    <property type="protein sequence ID" value="VDK51364.1"/>
    <property type="molecule type" value="Genomic_DNA"/>
</dbReference>
<reference evidence="1 2" key="2">
    <citation type="submission" date="2018-11" db="EMBL/GenBank/DDBJ databases">
        <authorList>
            <consortium name="Pathogen Informatics"/>
        </authorList>
    </citation>
    <scope>NUCLEOTIDE SEQUENCE [LARGE SCALE GENOMIC DNA]</scope>
</reference>
<evidence type="ECO:0000313" key="2">
    <source>
        <dbReference type="Proteomes" id="UP000282613"/>
    </source>
</evidence>
<dbReference type="Proteomes" id="UP000282613">
    <property type="component" value="Unassembled WGS sequence"/>
</dbReference>
<organism evidence="3">
    <name type="scientific">Taenia asiatica</name>
    <name type="common">Asian tapeworm</name>
    <dbReference type="NCBI Taxonomy" id="60517"/>
    <lineage>
        <taxon>Eukaryota</taxon>
        <taxon>Metazoa</taxon>
        <taxon>Spiralia</taxon>
        <taxon>Lophotrochozoa</taxon>
        <taxon>Platyhelminthes</taxon>
        <taxon>Cestoda</taxon>
        <taxon>Eucestoda</taxon>
        <taxon>Cyclophyllidea</taxon>
        <taxon>Taeniidae</taxon>
        <taxon>Taenia</taxon>
    </lineage>
</organism>
<sequence>MQDNKPTQQATFRHRLNQRLFSAAADIQLLELHHFVGSGEVWRASGKPQVHQSTRGITGVGGGLVDLSMQQHVI</sequence>
<proteinExistence type="predicted"/>
<dbReference type="AlphaFoldDB" id="A0A0R3WHF7"/>
<evidence type="ECO:0000313" key="3">
    <source>
        <dbReference type="WBParaSite" id="TASK_0001030001-mRNA-1"/>
    </source>
</evidence>